<dbReference type="Proteomes" id="UP001153076">
    <property type="component" value="Unassembled WGS sequence"/>
</dbReference>
<dbReference type="EMBL" id="JAKOGI010000014">
    <property type="protein sequence ID" value="KAJ8450572.1"/>
    <property type="molecule type" value="Genomic_DNA"/>
</dbReference>
<keyword evidence="4" id="KW-1185">Reference proteome</keyword>
<gene>
    <name evidence="3" type="ORF">Cgig2_020209</name>
</gene>
<sequence>MDEYWPKTVYLEAEEVVDTVLHSVLAKTRQAEFQRRWESATIFSLAFGGLCYFGSQRLIGAVNGVLVIGIIASFTALVGCEIGVNPVSSGNGRDNGDNTLHSRMTRFTLQENTSSTVSDAWRWADGHGGSWGRELQRMGEEWMKMRQRRVVNSWEAKEKPRRQAKERRSRSEGVWEAKEKAMD</sequence>
<dbReference type="OrthoDB" id="204942at2759"/>
<keyword evidence="2" id="KW-0812">Transmembrane</keyword>
<keyword evidence="2" id="KW-1133">Transmembrane helix</keyword>
<organism evidence="3 4">
    <name type="scientific">Carnegiea gigantea</name>
    <dbReference type="NCBI Taxonomy" id="171969"/>
    <lineage>
        <taxon>Eukaryota</taxon>
        <taxon>Viridiplantae</taxon>
        <taxon>Streptophyta</taxon>
        <taxon>Embryophyta</taxon>
        <taxon>Tracheophyta</taxon>
        <taxon>Spermatophyta</taxon>
        <taxon>Magnoliopsida</taxon>
        <taxon>eudicotyledons</taxon>
        <taxon>Gunneridae</taxon>
        <taxon>Pentapetalae</taxon>
        <taxon>Caryophyllales</taxon>
        <taxon>Cactineae</taxon>
        <taxon>Cactaceae</taxon>
        <taxon>Cactoideae</taxon>
        <taxon>Echinocereeae</taxon>
        <taxon>Carnegiea</taxon>
    </lineage>
</organism>
<evidence type="ECO:0000313" key="3">
    <source>
        <dbReference type="EMBL" id="KAJ8450572.1"/>
    </source>
</evidence>
<feature type="compositionally biased region" description="Basic and acidic residues" evidence="1">
    <location>
        <begin position="169"/>
        <end position="183"/>
    </location>
</feature>
<comment type="caution">
    <text evidence="3">The sequence shown here is derived from an EMBL/GenBank/DDBJ whole genome shotgun (WGS) entry which is preliminary data.</text>
</comment>
<accession>A0A9Q1KXW1</accession>
<proteinExistence type="predicted"/>
<protein>
    <submittedName>
        <fullName evidence="3">Uncharacterized protein</fullName>
    </submittedName>
</protein>
<feature type="transmembrane region" description="Helical" evidence="2">
    <location>
        <begin position="61"/>
        <end position="84"/>
    </location>
</feature>
<name>A0A9Q1KXW1_9CARY</name>
<feature type="region of interest" description="Disordered" evidence="1">
    <location>
        <begin position="153"/>
        <end position="183"/>
    </location>
</feature>
<evidence type="ECO:0000256" key="1">
    <source>
        <dbReference type="SAM" id="MobiDB-lite"/>
    </source>
</evidence>
<keyword evidence="2" id="KW-0472">Membrane</keyword>
<dbReference type="AlphaFoldDB" id="A0A9Q1KXW1"/>
<evidence type="ECO:0000256" key="2">
    <source>
        <dbReference type="SAM" id="Phobius"/>
    </source>
</evidence>
<reference evidence="3" key="1">
    <citation type="submission" date="2022-04" db="EMBL/GenBank/DDBJ databases">
        <title>Carnegiea gigantea Genome sequencing and assembly v2.</title>
        <authorList>
            <person name="Copetti D."/>
            <person name="Sanderson M.J."/>
            <person name="Burquez A."/>
            <person name="Wojciechowski M.F."/>
        </authorList>
    </citation>
    <scope>NUCLEOTIDE SEQUENCE</scope>
    <source>
        <strain evidence="3">SGP5-SGP5p</strain>
        <tissue evidence="3">Aerial part</tissue>
    </source>
</reference>
<evidence type="ECO:0000313" key="4">
    <source>
        <dbReference type="Proteomes" id="UP001153076"/>
    </source>
</evidence>